<keyword evidence="9" id="KW-1185">Reference proteome</keyword>
<comment type="caution">
    <text evidence="8">The sequence shown here is derived from an EMBL/GenBank/DDBJ whole genome shotgun (WGS) entry which is preliminary data.</text>
</comment>
<dbReference type="Pfam" id="PF06305">
    <property type="entry name" value="LapA_dom"/>
    <property type="match status" value="1"/>
</dbReference>
<feature type="coiled-coil region" evidence="5">
    <location>
        <begin position="83"/>
        <end position="117"/>
    </location>
</feature>
<dbReference type="GO" id="GO:0005886">
    <property type="term" value="C:plasma membrane"/>
    <property type="evidence" value="ECO:0007669"/>
    <property type="project" value="InterPro"/>
</dbReference>
<dbReference type="AlphaFoldDB" id="A0A2Z6TDL0"/>
<dbReference type="Proteomes" id="UP000257317">
    <property type="component" value="Unassembled WGS sequence"/>
</dbReference>
<keyword evidence="4 6" id="KW-0472">Membrane</keyword>
<protein>
    <recommendedName>
        <fullName evidence="7">Lipopolysaccharide assembly protein A domain-containing protein</fullName>
    </recommendedName>
</protein>
<accession>A0A2Z6TDL0</accession>
<keyword evidence="2 6" id="KW-0812">Transmembrane</keyword>
<gene>
    <name evidence="8" type="ORF">LrDSM24759_09390</name>
</gene>
<dbReference type="RefSeq" id="WP_117118353.1">
    <property type="nucleotide sequence ID" value="NZ_BFBY01000006.1"/>
</dbReference>
<evidence type="ECO:0000256" key="6">
    <source>
        <dbReference type="SAM" id="Phobius"/>
    </source>
</evidence>
<keyword evidence="3 6" id="KW-1133">Transmembrane helix</keyword>
<evidence type="ECO:0000256" key="1">
    <source>
        <dbReference type="ARBA" id="ARBA00022475"/>
    </source>
</evidence>
<dbReference type="EMBL" id="BFBY01000006">
    <property type="protein sequence ID" value="GBG05025.1"/>
    <property type="molecule type" value="Genomic_DNA"/>
</dbReference>
<keyword evidence="5" id="KW-0175">Coiled coil</keyword>
<evidence type="ECO:0000256" key="2">
    <source>
        <dbReference type="ARBA" id="ARBA00022692"/>
    </source>
</evidence>
<dbReference type="PANTHER" id="PTHR41335:SF1">
    <property type="entry name" value="MEMBRANE PROTEIN"/>
    <property type="match status" value="1"/>
</dbReference>
<evidence type="ECO:0000259" key="7">
    <source>
        <dbReference type="Pfam" id="PF06305"/>
    </source>
</evidence>
<evidence type="ECO:0000256" key="3">
    <source>
        <dbReference type="ARBA" id="ARBA00022989"/>
    </source>
</evidence>
<reference evidence="9" key="1">
    <citation type="submission" date="2018-03" db="EMBL/GenBank/DDBJ databases">
        <title>New taxa in the Lactobacillus gasseri group.</title>
        <authorList>
            <person name="Tanizawa Y."/>
            <person name="Tohno M."/>
            <person name="Endo A."/>
            <person name="Arita M."/>
        </authorList>
    </citation>
    <scope>NUCLEOTIDE SEQUENCE [LARGE SCALE GENOMIC DNA]</scope>
    <source>
        <strain evidence="9">DSM 24759</strain>
    </source>
</reference>
<dbReference type="OrthoDB" id="2327748at2"/>
<evidence type="ECO:0000256" key="5">
    <source>
        <dbReference type="SAM" id="Coils"/>
    </source>
</evidence>
<evidence type="ECO:0000313" key="8">
    <source>
        <dbReference type="EMBL" id="GBG05025.1"/>
    </source>
</evidence>
<evidence type="ECO:0000313" key="9">
    <source>
        <dbReference type="Proteomes" id="UP000257317"/>
    </source>
</evidence>
<feature type="domain" description="Lipopolysaccharide assembly protein A" evidence="7">
    <location>
        <begin position="27"/>
        <end position="69"/>
    </location>
</feature>
<feature type="transmembrane region" description="Helical" evidence="6">
    <location>
        <begin position="44"/>
        <end position="63"/>
    </location>
</feature>
<dbReference type="PANTHER" id="PTHR41335">
    <property type="entry name" value="MEMBRANE PROTEIN-RELATED"/>
    <property type="match status" value="1"/>
</dbReference>
<dbReference type="InterPro" id="IPR010445">
    <property type="entry name" value="LapA_dom"/>
</dbReference>
<organism evidence="8 9">
    <name type="scientific">Lactobacillus rodentium</name>
    <dbReference type="NCBI Taxonomy" id="947835"/>
    <lineage>
        <taxon>Bacteria</taxon>
        <taxon>Bacillati</taxon>
        <taxon>Bacillota</taxon>
        <taxon>Bacilli</taxon>
        <taxon>Lactobacillales</taxon>
        <taxon>Lactobacillaceae</taxon>
        <taxon>Lactobacillus</taxon>
    </lineage>
</organism>
<sequence>MKKQSNQFKLVLGLIIALILLIFVVLNVEPVAINFGFFQPKMPLIIVLVLMMLLGAIVSWLLGNSEDKYKVNKSVAKQEAAMKKQYEKTIADKDQKISELESEIDRLQNKENSESSKD</sequence>
<name>A0A2Z6TDL0_9LACO</name>
<evidence type="ECO:0000256" key="4">
    <source>
        <dbReference type="ARBA" id="ARBA00023136"/>
    </source>
</evidence>
<keyword evidence="1" id="KW-1003">Cell membrane</keyword>
<feature type="transmembrane region" description="Helical" evidence="6">
    <location>
        <begin position="12"/>
        <end position="38"/>
    </location>
</feature>
<proteinExistence type="predicted"/>